<dbReference type="EMBL" id="BTRK01000001">
    <property type="protein sequence ID" value="GMR33796.1"/>
    <property type="molecule type" value="Genomic_DNA"/>
</dbReference>
<dbReference type="AlphaFoldDB" id="A0AAN4Z4D8"/>
<organism evidence="1 2">
    <name type="scientific">Pristionchus mayeri</name>
    <dbReference type="NCBI Taxonomy" id="1317129"/>
    <lineage>
        <taxon>Eukaryota</taxon>
        <taxon>Metazoa</taxon>
        <taxon>Ecdysozoa</taxon>
        <taxon>Nematoda</taxon>
        <taxon>Chromadorea</taxon>
        <taxon>Rhabditida</taxon>
        <taxon>Rhabditina</taxon>
        <taxon>Diplogasteromorpha</taxon>
        <taxon>Diplogasteroidea</taxon>
        <taxon>Neodiplogasteridae</taxon>
        <taxon>Pristionchus</taxon>
    </lineage>
</organism>
<evidence type="ECO:0000313" key="1">
    <source>
        <dbReference type="EMBL" id="GMR33796.1"/>
    </source>
</evidence>
<feature type="non-terminal residue" evidence="1">
    <location>
        <position position="1"/>
    </location>
</feature>
<keyword evidence="2" id="KW-1185">Reference proteome</keyword>
<protein>
    <submittedName>
        <fullName evidence="1">Uncharacterized protein</fullName>
    </submittedName>
</protein>
<accession>A0AAN4Z4D8</accession>
<dbReference type="Proteomes" id="UP001328107">
    <property type="component" value="Unassembled WGS sequence"/>
</dbReference>
<comment type="caution">
    <text evidence="1">The sequence shown here is derived from an EMBL/GenBank/DDBJ whole genome shotgun (WGS) entry which is preliminary data.</text>
</comment>
<proteinExistence type="predicted"/>
<evidence type="ECO:0000313" key="2">
    <source>
        <dbReference type="Proteomes" id="UP001328107"/>
    </source>
</evidence>
<reference evidence="2" key="1">
    <citation type="submission" date="2022-10" db="EMBL/GenBank/DDBJ databases">
        <title>Genome assembly of Pristionchus species.</title>
        <authorList>
            <person name="Yoshida K."/>
            <person name="Sommer R.J."/>
        </authorList>
    </citation>
    <scope>NUCLEOTIDE SEQUENCE [LARGE SCALE GENOMIC DNA]</scope>
    <source>
        <strain evidence="2">RS5460</strain>
    </source>
</reference>
<sequence>DVHKSQDLVTFLLTDNQSQSKTQTYFMELNNVPKPRLLECSSRKIQDPSASIVIALSNDQIQSGIESHVQDCNKYRSSSSPVPAPVYTLMLPSPPQLCLLKNMPTDGTTKIPDRSEKNLRSVVGVNILSTSLFKMRVNSWSQFRVAPFEVIDQGFP</sequence>
<name>A0AAN4Z4D8_9BILA</name>
<gene>
    <name evidence="1" type="ORF">PMAYCL1PPCAC_03991</name>
</gene>